<dbReference type="AlphaFoldDB" id="A0A0F9Q1H3"/>
<name>A0A0F9Q1H3_9ZZZZ</name>
<reference evidence="1" key="1">
    <citation type="journal article" date="2015" name="Nature">
        <title>Complex archaea that bridge the gap between prokaryotes and eukaryotes.</title>
        <authorList>
            <person name="Spang A."/>
            <person name="Saw J.H."/>
            <person name="Jorgensen S.L."/>
            <person name="Zaremba-Niedzwiedzka K."/>
            <person name="Martijn J."/>
            <person name="Lind A.E."/>
            <person name="van Eijk R."/>
            <person name="Schleper C."/>
            <person name="Guy L."/>
            <person name="Ettema T.J."/>
        </authorList>
    </citation>
    <scope>NUCLEOTIDE SEQUENCE</scope>
</reference>
<comment type="caution">
    <text evidence="1">The sequence shown here is derived from an EMBL/GenBank/DDBJ whole genome shotgun (WGS) entry which is preliminary data.</text>
</comment>
<dbReference type="EMBL" id="LAZR01001973">
    <property type="protein sequence ID" value="KKN36329.1"/>
    <property type="molecule type" value="Genomic_DNA"/>
</dbReference>
<gene>
    <name evidence="1" type="ORF">LCGC14_0774790</name>
</gene>
<protein>
    <submittedName>
        <fullName evidence="1">Uncharacterized protein</fullName>
    </submittedName>
</protein>
<sequence length="390" mass="41365">MRKTFSKLMLKLTCALILSSAVFLGSGVNVRAHEVMPTIADLSVSDGSAHLTLRINLEAFLAGIDLDTVVDTNNAENAGDYDSLRAQPARQIAARAPELLETWNKLPLLQADGQPAALETVSITIPEDVNMSLPRIAQWELSAPVPTATNGIVVSWPSGSGALVVRQQGVEEPYTGYLEGGTQSPEIVLGGGGQQTAGQAFATYVPVGFDHIVPKGLDHILYGHAGAWCLGVGGGASVDRRAVDRGVDRLCRGRKYFYFEIVAVATFGDLWVWITSRARVRFGAWRVWSAARSVHSGVDWLQHWGRDRPANGYCYHLPLRLAGIAGGAGAGCRAGDKSVVPDVGCYCGGTEPGTATLARASIGCAGLVVLGPHGDDFRRLFFIGAVSPDG</sequence>
<organism evidence="1">
    <name type="scientific">marine sediment metagenome</name>
    <dbReference type="NCBI Taxonomy" id="412755"/>
    <lineage>
        <taxon>unclassified sequences</taxon>
        <taxon>metagenomes</taxon>
        <taxon>ecological metagenomes</taxon>
    </lineage>
</organism>
<evidence type="ECO:0000313" key="1">
    <source>
        <dbReference type="EMBL" id="KKN36329.1"/>
    </source>
</evidence>
<accession>A0A0F9Q1H3</accession>
<proteinExistence type="predicted"/>